<sequence length="242" mass="27985">MLNNLIRQALECCNLRGRMSYLDVDDEYTFHDNYYGMGYNNGLGDMNFSNYYSFKPNNSIRYLTSNLHRRFGTDQLSLLPKFDVNKLMNSSDLKTPNLNIVRGEFQMGVELYKFMVMLNRGFMVKQIIDFGSNDIRYISISLSNNKSLIFDNFSGIILEVPLRSIIDVTQSDITDDNKSKIGEFSIKKGYEPIKTTNDTFFIVSIEIGNNIKSISLCFHSKEDSQSFCNNIKGLIRYYNYGF</sequence>
<evidence type="ECO:0000313" key="1">
    <source>
        <dbReference type="EMBL" id="KAK6587936.1"/>
    </source>
</evidence>
<dbReference type="EMBL" id="JAWDEY010000036">
    <property type="protein sequence ID" value="KAK6587936.1"/>
    <property type="molecule type" value="Genomic_DNA"/>
</dbReference>
<organism evidence="1 2">
    <name type="scientific">Cryptosporidium xiaoi</name>
    <dbReference type="NCBI Taxonomy" id="659607"/>
    <lineage>
        <taxon>Eukaryota</taxon>
        <taxon>Sar</taxon>
        <taxon>Alveolata</taxon>
        <taxon>Apicomplexa</taxon>
        <taxon>Conoidasida</taxon>
        <taxon>Coccidia</taxon>
        <taxon>Eucoccidiorida</taxon>
        <taxon>Eimeriorina</taxon>
        <taxon>Cryptosporidiidae</taxon>
        <taxon>Cryptosporidium</taxon>
    </lineage>
</organism>
<comment type="caution">
    <text evidence="1">The sequence shown here is derived from an EMBL/GenBank/DDBJ whole genome shotgun (WGS) entry which is preliminary data.</text>
</comment>
<accession>A0AAV9XTC0</accession>
<keyword evidence="2" id="KW-1185">Reference proteome</keyword>
<dbReference type="AlphaFoldDB" id="A0AAV9XTC0"/>
<protein>
    <submittedName>
        <fullName evidence="1">Uncharacterized protein</fullName>
    </submittedName>
</protein>
<dbReference type="Proteomes" id="UP001311799">
    <property type="component" value="Unassembled WGS sequence"/>
</dbReference>
<reference evidence="1 2" key="1">
    <citation type="submission" date="2023-10" db="EMBL/GenBank/DDBJ databases">
        <title>Comparative genomics analysis reveals potential genetic determinants of host preference in Cryptosporidium xiaoi.</title>
        <authorList>
            <person name="Xiao L."/>
            <person name="Li J."/>
        </authorList>
    </citation>
    <scope>NUCLEOTIDE SEQUENCE [LARGE SCALE GENOMIC DNA]</scope>
    <source>
        <strain evidence="1 2">52996</strain>
    </source>
</reference>
<evidence type="ECO:0000313" key="2">
    <source>
        <dbReference type="Proteomes" id="UP001311799"/>
    </source>
</evidence>
<gene>
    <name evidence="1" type="ORF">RS030_81194</name>
</gene>
<proteinExistence type="predicted"/>
<name>A0AAV9XTC0_9CRYT</name>